<comment type="caution">
    <text evidence="2">The sequence shown here is derived from an EMBL/GenBank/DDBJ whole genome shotgun (WGS) entry which is preliminary data.</text>
</comment>
<accession>A0A1G2DCW1</accession>
<evidence type="ECO:0008006" key="4">
    <source>
        <dbReference type="Google" id="ProtNLM"/>
    </source>
</evidence>
<dbReference type="InterPro" id="IPR015946">
    <property type="entry name" value="KH_dom-like_a/b"/>
</dbReference>
<dbReference type="EMBL" id="MHLO01000046">
    <property type="protein sequence ID" value="OGZ10771.1"/>
    <property type="molecule type" value="Genomic_DNA"/>
</dbReference>
<dbReference type="Gene3D" id="3.30.300.20">
    <property type="match status" value="1"/>
</dbReference>
<dbReference type="Pfam" id="PF02033">
    <property type="entry name" value="RBFA"/>
    <property type="match status" value="1"/>
</dbReference>
<evidence type="ECO:0000256" key="1">
    <source>
        <dbReference type="ARBA" id="ARBA00022517"/>
    </source>
</evidence>
<keyword evidence="1" id="KW-0690">Ribosome biogenesis</keyword>
<dbReference type="SUPFAM" id="SSF89919">
    <property type="entry name" value="Ribosome-binding factor A, RbfA"/>
    <property type="match status" value="1"/>
</dbReference>
<dbReference type="GO" id="GO:0006364">
    <property type="term" value="P:rRNA processing"/>
    <property type="evidence" value="ECO:0007669"/>
    <property type="project" value="InterPro"/>
</dbReference>
<organism evidence="2 3">
    <name type="scientific">Candidatus Lloydbacteria bacterium RIFCSPHIGHO2_02_FULL_54_17</name>
    <dbReference type="NCBI Taxonomy" id="1798664"/>
    <lineage>
        <taxon>Bacteria</taxon>
        <taxon>Candidatus Lloydiibacteriota</taxon>
    </lineage>
</organism>
<gene>
    <name evidence="2" type="ORF">A3C93_05645</name>
</gene>
<protein>
    <recommendedName>
        <fullName evidence="4">Ribosome-binding factor A</fullName>
    </recommendedName>
</protein>
<dbReference type="Proteomes" id="UP000178636">
    <property type="component" value="Unassembled WGS sequence"/>
</dbReference>
<evidence type="ECO:0000313" key="3">
    <source>
        <dbReference type="Proteomes" id="UP000178636"/>
    </source>
</evidence>
<reference evidence="2 3" key="1">
    <citation type="journal article" date="2016" name="Nat. Commun.">
        <title>Thousands of microbial genomes shed light on interconnected biogeochemical processes in an aquifer system.</title>
        <authorList>
            <person name="Anantharaman K."/>
            <person name="Brown C.T."/>
            <person name="Hug L.A."/>
            <person name="Sharon I."/>
            <person name="Castelle C.J."/>
            <person name="Probst A.J."/>
            <person name="Thomas B.C."/>
            <person name="Singh A."/>
            <person name="Wilkins M.J."/>
            <person name="Karaoz U."/>
            <person name="Brodie E.L."/>
            <person name="Williams K.H."/>
            <person name="Hubbard S.S."/>
            <person name="Banfield J.F."/>
        </authorList>
    </citation>
    <scope>NUCLEOTIDE SEQUENCE [LARGE SCALE GENOMIC DNA]</scope>
</reference>
<dbReference type="InterPro" id="IPR000238">
    <property type="entry name" value="RbfA"/>
</dbReference>
<sequence>MAKHKDEKMLFHLKDLAGDFLSRHSNRTSLITVTNVVLSSDLKRANILLSVLPKEKERVALLFANRLRPEFKEYVKEHSRMRVLPQVTFLPDIGEQNRQRIEELLETE</sequence>
<dbReference type="AlphaFoldDB" id="A0A1G2DCW1"/>
<dbReference type="STRING" id="1798664.A3C93_05645"/>
<name>A0A1G2DCW1_9BACT</name>
<dbReference type="InterPro" id="IPR023799">
    <property type="entry name" value="RbfA_dom_sf"/>
</dbReference>
<proteinExistence type="predicted"/>
<evidence type="ECO:0000313" key="2">
    <source>
        <dbReference type="EMBL" id="OGZ10771.1"/>
    </source>
</evidence>